<evidence type="ECO:0000256" key="1">
    <source>
        <dbReference type="ARBA" id="ARBA00002670"/>
    </source>
</evidence>
<evidence type="ECO:0000313" key="3">
    <source>
        <dbReference type="EMBL" id="QKS32150.1"/>
    </source>
</evidence>
<evidence type="ECO:0000259" key="2">
    <source>
        <dbReference type="Pfam" id="PF03161"/>
    </source>
</evidence>
<dbReference type="PANTHER" id="PTHR47539:SF1">
    <property type="entry name" value="PENTATRICOPEPTIDE REPEAT-CONTAINING PROTEIN OTP51, CHLOROPLASTIC"/>
    <property type="match status" value="1"/>
</dbReference>
<name>A0A7D4Z7U6_9AGAM</name>
<dbReference type="GO" id="GO:0045292">
    <property type="term" value="P:mRNA cis splicing, via spliceosome"/>
    <property type="evidence" value="ECO:0007669"/>
    <property type="project" value="TreeGrafter"/>
</dbReference>
<organism evidence="3">
    <name type="scientific">Sphaerobolus stellatus</name>
    <dbReference type="NCBI Taxonomy" id="68786"/>
    <lineage>
        <taxon>Eukaryota</taxon>
        <taxon>Fungi</taxon>
        <taxon>Dikarya</taxon>
        <taxon>Basidiomycota</taxon>
        <taxon>Agaricomycotina</taxon>
        <taxon>Agaricomycetes</taxon>
        <taxon>Phallomycetidae</taxon>
        <taxon>Geastrales</taxon>
        <taxon>Sphaerobolaceae</taxon>
        <taxon>Sphaerobolus</taxon>
    </lineage>
</organism>
<keyword evidence="3" id="KW-0378">Hydrolase</keyword>
<dbReference type="GO" id="GO:0000373">
    <property type="term" value="P:Group II intron splicing"/>
    <property type="evidence" value="ECO:0007669"/>
    <property type="project" value="TreeGrafter"/>
</dbReference>
<dbReference type="GO" id="GO:0004519">
    <property type="term" value="F:endonuclease activity"/>
    <property type="evidence" value="ECO:0007669"/>
    <property type="project" value="UniProtKB-KW"/>
</dbReference>
<reference evidence="3" key="1">
    <citation type="journal article" name="Front. Microbiol.">
        <title>The First Mitochondrial Genome for Geastrales (Sphaerobolus stellatus) Reveals Intron Dynamics and Large-Scale Gene Rearrangements of Basidiomycota.</title>
        <authorList>
            <person name="Ye J."/>
            <person name="Cheng J."/>
            <person name="Ren Y."/>
            <person name="Liao W."/>
            <person name="Li Q."/>
        </authorList>
    </citation>
    <scope>NUCLEOTIDE SEQUENCE</scope>
</reference>
<dbReference type="InterPro" id="IPR004860">
    <property type="entry name" value="LAGLIDADG_dom"/>
</dbReference>
<dbReference type="AlphaFoldDB" id="A0A7D4Z7U6"/>
<sequence length="211" mass="24392">MKEYKASLTELNIIQWEASIGLMLGDASLQTQNHGKTYRLKFEWGNKNKAYVDHVYNLFDEWVLSPPHKKTRISPKGNTVINWGFQTLSHEAFNPLADLFLSENKKIVPDSLITNHLTGRSLAYWFMDDGGKLDYNKNSKNNSIVLNTHSFTDSEVSKMATKLENKFNFKMEVRSNKMKKVLVIKSESYNIFKSLIDPYILPEMTYKLPNS</sequence>
<dbReference type="SUPFAM" id="SSF55608">
    <property type="entry name" value="Homing endonucleases"/>
    <property type="match status" value="1"/>
</dbReference>
<keyword evidence="3" id="KW-0540">Nuclease</keyword>
<dbReference type="InterPro" id="IPR027434">
    <property type="entry name" value="Homing_endonucl"/>
</dbReference>
<dbReference type="Gene3D" id="3.10.28.10">
    <property type="entry name" value="Homing endonucleases"/>
    <property type="match status" value="2"/>
</dbReference>
<geneLocation type="mitochondrion" evidence="3"/>
<protein>
    <submittedName>
        <fullName evidence="3">LAGLIDADG endonuclease</fullName>
    </submittedName>
</protein>
<dbReference type="InterPro" id="IPR052500">
    <property type="entry name" value="Chloro/Mito_RNA_Process"/>
</dbReference>
<dbReference type="Pfam" id="PF03161">
    <property type="entry name" value="LAGLIDADG_2"/>
    <property type="match status" value="1"/>
</dbReference>
<comment type="function">
    <text evidence="1">Mitochondrial DNA endonuclease involved in intron homing.</text>
</comment>
<accession>A0A7D4Z7U6</accession>
<keyword evidence="3" id="KW-0255">Endonuclease</keyword>
<dbReference type="EMBL" id="MT176429">
    <property type="protein sequence ID" value="QKS32150.1"/>
    <property type="molecule type" value="Genomic_DNA"/>
</dbReference>
<dbReference type="PANTHER" id="PTHR47539">
    <property type="entry name" value="PENTATRICOPEPTIDE REPEAT-CONTAINING PROTEIN OTP51, CHLOROPLASTIC"/>
    <property type="match status" value="1"/>
</dbReference>
<keyword evidence="3" id="KW-0496">Mitochondrion</keyword>
<gene>
    <name evidence="3" type="primary">orf211</name>
</gene>
<proteinExistence type="predicted"/>
<feature type="domain" description="Homing endonuclease LAGLIDADG" evidence="2">
    <location>
        <begin position="17"/>
        <end position="192"/>
    </location>
</feature>